<reference evidence="2 3" key="1">
    <citation type="submission" date="2015-04" db="EMBL/GenBank/DDBJ databases">
        <title>Draft genome of the roundworm Trichinella nativa.</title>
        <authorList>
            <person name="Mitreva M."/>
        </authorList>
    </citation>
    <scope>NUCLEOTIDE SEQUENCE [LARGE SCALE GENOMIC DNA]</scope>
    <source>
        <strain evidence="2 3">ISS45</strain>
    </source>
</reference>
<dbReference type="Proteomes" id="UP000243006">
    <property type="component" value="Unassembled WGS sequence"/>
</dbReference>
<organism evidence="2 3">
    <name type="scientific">Trichinella nativa</name>
    <dbReference type="NCBI Taxonomy" id="6335"/>
    <lineage>
        <taxon>Eukaryota</taxon>
        <taxon>Metazoa</taxon>
        <taxon>Ecdysozoa</taxon>
        <taxon>Nematoda</taxon>
        <taxon>Enoplea</taxon>
        <taxon>Dorylaimia</taxon>
        <taxon>Trichinellida</taxon>
        <taxon>Trichinellidae</taxon>
        <taxon>Trichinella</taxon>
    </lineage>
</organism>
<evidence type="ECO:0000256" key="1">
    <source>
        <dbReference type="SAM" id="MobiDB-lite"/>
    </source>
</evidence>
<comment type="caution">
    <text evidence="2">The sequence shown here is derived from an EMBL/GenBank/DDBJ whole genome shotgun (WGS) entry which is preliminary data.</text>
</comment>
<protein>
    <submittedName>
        <fullName evidence="2">Uncharacterized protein</fullName>
    </submittedName>
</protein>
<gene>
    <name evidence="2" type="ORF">D917_01410</name>
</gene>
<feature type="region of interest" description="Disordered" evidence="1">
    <location>
        <begin position="67"/>
        <end position="86"/>
    </location>
</feature>
<name>A0A1Y3EUD6_9BILA</name>
<proteinExistence type="predicted"/>
<evidence type="ECO:0000313" key="3">
    <source>
        <dbReference type="Proteomes" id="UP000243006"/>
    </source>
</evidence>
<dbReference type="AlphaFoldDB" id="A0A1Y3EUD6"/>
<accession>A0A1Y3EUD6</accession>
<evidence type="ECO:0000313" key="2">
    <source>
        <dbReference type="EMBL" id="OUC47466.1"/>
    </source>
</evidence>
<dbReference type="EMBL" id="LVZM01004375">
    <property type="protein sequence ID" value="OUC47466.1"/>
    <property type="molecule type" value="Genomic_DNA"/>
</dbReference>
<sequence length="190" mass="21264">MNGLLLLGSTSKTKCNFCTTEKSLDSFRGKAQQKTKENPPPTPPFFHSEKTLLLAYSQLLKSEKLKRKRNLPARCSKSKNGNSLVGKIAPNDTEAIPRHNIEAFVRACIAPSLSSFFSIHEMNQGWLKPFSSLEESVSCWTKSPKMFTRSLHKCPIAYIVSTLVSFSNTFQQAADDFDFQSKSEATPRPL</sequence>